<organism evidence="2 3">
    <name type="scientific">Cynara cardunculus var. scolymus</name>
    <name type="common">Globe artichoke</name>
    <name type="synonym">Cynara scolymus</name>
    <dbReference type="NCBI Taxonomy" id="59895"/>
    <lineage>
        <taxon>Eukaryota</taxon>
        <taxon>Viridiplantae</taxon>
        <taxon>Streptophyta</taxon>
        <taxon>Embryophyta</taxon>
        <taxon>Tracheophyta</taxon>
        <taxon>Spermatophyta</taxon>
        <taxon>Magnoliopsida</taxon>
        <taxon>eudicotyledons</taxon>
        <taxon>Gunneridae</taxon>
        <taxon>Pentapetalae</taxon>
        <taxon>asterids</taxon>
        <taxon>campanulids</taxon>
        <taxon>Asterales</taxon>
        <taxon>Asteraceae</taxon>
        <taxon>Carduoideae</taxon>
        <taxon>Cardueae</taxon>
        <taxon>Carduinae</taxon>
        <taxon>Cynara</taxon>
    </lineage>
</organism>
<dbReference type="Proteomes" id="UP000243975">
    <property type="component" value="Unassembled WGS sequence"/>
</dbReference>
<proteinExistence type="predicted"/>
<dbReference type="Gramene" id="KVH92037">
    <property type="protein sequence ID" value="KVH92037"/>
    <property type="gene ID" value="Ccrd_005934"/>
</dbReference>
<dbReference type="EMBL" id="LEKV01004871">
    <property type="protein sequence ID" value="KVH92037.1"/>
    <property type="molecule type" value="Genomic_DNA"/>
</dbReference>
<keyword evidence="1" id="KW-0472">Membrane</keyword>
<feature type="transmembrane region" description="Helical" evidence="1">
    <location>
        <begin position="22"/>
        <end position="41"/>
    </location>
</feature>
<dbReference type="AlphaFoldDB" id="A0A118JUN8"/>
<evidence type="ECO:0000313" key="3">
    <source>
        <dbReference type="Proteomes" id="UP000243975"/>
    </source>
</evidence>
<comment type="caution">
    <text evidence="2">The sequence shown here is derived from an EMBL/GenBank/DDBJ whole genome shotgun (WGS) entry which is preliminary data.</text>
</comment>
<evidence type="ECO:0000256" key="1">
    <source>
        <dbReference type="SAM" id="Phobius"/>
    </source>
</evidence>
<name>A0A118JUN8_CYNCS</name>
<accession>A0A118JUN8</accession>
<keyword evidence="1" id="KW-1133">Transmembrane helix</keyword>
<keyword evidence="1" id="KW-0812">Transmembrane</keyword>
<evidence type="ECO:0000313" key="2">
    <source>
        <dbReference type="EMBL" id="KVH92037.1"/>
    </source>
</evidence>
<gene>
    <name evidence="2" type="ORF">Ccrd_005934</name>
</gene>
<sequence length="80" mass="9066">MGIVFVFTNVDMIRSDGDDLDLIVGIGGLGIILLSILRHGYASYLNQGWCSVSRIFLLMYRSRRPPLAIVVFWFVSLYHS</sequence>
<keyword evidence="3" id="KW-1185">Reference proteome</keyword>
<reference evidence="2 3" key="1">
    <citation type="journal article" date="2016" name="Sci. Rep.">
        <title>The genome sequence of the outbreeding globe artichoke constructed de novo incorporating a phase-aware low-pass sequencing strategy of F1 progeny.</title>
        <authorList>
            <person name="Scaglione D."/>
            <person name="Reyes-Chin-Wo S."/>
            <person name="Acquadro A."/>
            <person name="Froenicke L."/>
            <person name="Portis E."/>
            <person name="Beitel C."/>
            <person name="Tirone M."/>
            <person name="Mauro R."/>
            <person name="Lo Monaco A."/>
            <person name="Mauromicale G."/>
            <person name="Faccioli P."/>
            <person name="Cattivelli L."/>
            <person name="Rieseberg L."/>
            <person name="Michelmore R."/>
            <person name="Lanteri S."/>
        </authorList>
    </citation>
    <scope>NUCLEOTIDE SEQUENCE [LARGE SCALE GENOMIC DNA]</scope>
    <source>
        <strain evidence="2">2C</strain>
    </source>
</reference>
<protein>
    <submittedName>
        <fullName evidence="2">Uncharacterized protein</fullName>
    </submittedName>
</protein>